<dbReference type="Pfam" id="PF00593">
    <property type="entry name" value="TonB_dep_Rec_b-barrel"/>
    <property type="match status" value="1"/>
</dbReference>
<dbReference type="PROSITE" id="PS52016">
    <property type="entry name" value="TONB_DEPENDENT_REC_3"/>
    <property type="match status" value="1"/>
</dbReference>
<dbReference type="PANTHER" id="PTHR40980">
    <property type="entry name" value="PLUG DOMAIN-CONTAINING PROTEIN"/>
    <property type="match status" value="1"/>
</dbReference>
<dbReference type="RefSeq" id="WP_273637723.1">
    <property type="nucleotide sequence ID" value="NZ_JAQQXP010000001.1"/>
</dbReference>
<organism evidence="13 14">
    <name type="scientific">Alteromonas gilva</name>
    <dbReference type="NCBI Taxonomy" id="2987522"/>
    <lineage>
        <taxon>Bacteria</taxon>
        <taxon>Pseudomonadati</taxon>
        <taxon>Pseudomonadota</taxon>
        <taxon>Gammaproteobacteria</taxon>
        <taxon>Alteromonadales</taxon>
        <taxon>Alteromonadaceae</taxon>
        <taxon>Alteromonas/Salinimonas group</taxon>
        <taxon>Alteromonas</taxon>
    </lineage>
</organism>
<evidence type="ECO:0000256" key="2">
    <source>
        <dbReference type="ARBA" id="ARBA00022448"/>
    </source>
</evidence>
<evidence type="ECO:0000256" key="7">
    <source>
        <dbReference type="ARBA" id="ARBA00023237"/>
    </source>
</evidence>
<dbReference type="InterPro" id="IPR037066">
    <property type="entry name" value="Plug_dom_sf"/>
</dbReference>
<keyword evidence="10" id="KW-0732">Signal</keyword>
<evidence type="ECO:0000256" key="6">
    <source>
        <dbReference type="ARBA" id="ARBA00023136"/>
    </source>
</evidence>
<accession>A0ABT5KX65</accession>
<keyword evidence="3 8" id="KW-1134">Transmembrane beta strand</keyword>
<feature type="chain" id="PRO_5045643457" evidence="10">
    <location>
        <begin position="30"/>
        <end position="910"/>
    </location>
</feature>
<keyword evidence="5 9" id="KW-0798">TonB box</keyword>
<evidence type="ECO:0000256" key="1">
    <source>
        <dbReference type="ARBA" id="ARBA00004571"/>
    </source>
</evidence>
<sequence>MKRLTNQRVTSLRPLALAMATLFSQALIAQDQNEEEQSAIEEIVVTGSYRASLSQAVDMKRLNPAISDSLIATDIADFPDQNLAEALQRIPGVAIERDKGMGTKVNVRSLGVEYTHTTINNVSTSSGSGGRDVNFDIFASELIQSVTVKKSPLASDEEGGVAGVVAINTAKPFDYQGNRYVANLQAAYNDLSEKTDPRYSFLISQNKNDKFGFLVSFAAEDRTVRTDQADTAEFKTLGTVVEDAYDITYEKAINNGLSDAQAEQLASQARSQAIPQGVSEDVLYAENIRDDIMLNAQEKWGVTTALQYRPNTQMLWTLDVMAGNFKGKEDDYMFGSWTGDVTRAYDLTIDNNNIITKGSFDNAQHEFKSYDRYRDEDYHQASLNFDWDINQWQIKTLLGYSGAQRSYQRTQAKWTNYAAITQEYTDNGMIRYSSDLDLANDVEEYSFVFWDFDNTKTEDQKYVGQADVIRDMALASLPSLTTIQFGTRYSEKSMDYDHGWTEVKGETVYQGEGGRQYTSEEWVGTPLPVDQIVSVNTLIPGGDYMQDMPGKFDAWMAVPNAWAREQYYVDGLTPNYFFNDHFRVDEDVLALYAMADFDFDIGRFPAALNVGGRYIRTEQQSYGYQNVDGEWSTEPVMFEANYNDFLPSLNLAVDLTDDILLRFSAAKVMTRASLGQLSGKRNISTNDKTIDMGNPQLNPLRATQADIALEYYADEDTFFAITAFYKDLKSFITEAKIGTTDYQGEEFEVYSFVNGKGSSIRGAEIIAQFPFTHFSSALQGFGVNANYTWVDSSNGHISDIGLEVPMFGLSKQSYNATLYFEKADFDFRLSYNFKGESVQNLEDNLYPVYRDDYGQFDLSAGYQIHENVKLTTQVINLTDEYISEYQVQPRYPMMYQVSGRRISVGVRATF</sequence>
<dbReference type="CDD" id="cd01347">
    <property type="entry name" value="ligand_gated_channel"/>
    <property type="match status" value="1"/>
</dbReference>
<evidence type="ECO:0000256" key="10">
    <source>
        <dbReference type="SAM" id="SignalP"/>
    </source>
</evidence>
<protein>
    <submittedName>
        <fullName evidence="13">TonB-dependent receptor</fullName>
    </submittedName>
</protein>
<comment type="subcellular location">
    <subcellularLocation>
        <location evidence="1 8">Cell outer membrane</location>
        <topology evidence="1 8">Multi-pass membrane protein</topology>
    </subcellularLocation>
</comment>
<evidence type="ECO:0000256" key="5">
    <source>
        <dbReference type="ARBA" id="ARBA00023077"/>
    </source>
</evidence>
<keyword evidence="2 8" id="KW-0813">Transport</keyword>
<dbReference type="InterPro" id="IPR036942">
    <property type="entry name" value="Beta-barrel_TonB_sf"/>
</dbReference>
<evidence type="ECO:0000256" key="3">
    <source>
        <dbReference type="ARBA" id="ARBA00022452"/>
    </source>
</evidence>
<reference evidence="13 14" key="1">
    <citation type="submission" date="2022-10" db="EMBL/GenBank/DDBJ databases">
        <title>Alteromonas sp. chi3 Genome sequencing.</title>
        <authorList>
            <person name="Park S."/>
        </authorList>
    </citation>
    <scope>NUCLEOTIDE SEQUENCE [LARGE SCALE GENOMIC DNA]</scope>
    <source>
        <strain evidence="14">chi3</strain>
    </source>
</reference>
<feature type="domain" description="TonB-dependent receptor-like beta-barrel" evidence="11">
    <location>
        <begin position="443"/>
        <end position="877"/>
    </location>
</feature>
<evidence type="ECO:0000313" key="14">
    <source>
        <dbReference type="Proteomes" id="UP001218788"/>
    </source>
</evidence>
<dbReference type="InterPro" id="IPR012910">
    <property type="entry name" value="Plug_dom"/>
</dbReference>
<dbReference type="Proteomes" id="UP001218788">
    <property type="component" value="Unassembled WGS sequence"/>
</dbReference>
<evidence type="ECO:0000256" key="9">
    <source>
        <dbReference type="RuleBase" id="RU003357"/>
    </source>
</evidence>
<keyword evidence="6 8" id="KW-0472">Membrane</keyword>
<keyword evidence="7 8" id="KW-0998">Cell outer membrane</keyword>
<dbReference type="InterPro" id="IPR010104">
    <property type="entry name" value="TonB_rcpt_bac"/>
</dbReference>
<dbReference type="NCBIfam" id="TIGR01782">
    <property type="entry name" value="TonB-Xanth-Caul"/>
    <property type="match status" value="1"/>
</dbReference>
<feature type="signal peptide" evidence="10">
    <location>
        <begin position="1"/>
        <end position="29"/>
    </location>
</feature>
<feature type="domain" description="TonB-dependent receptor plug" evidence="12">
    <location>
        <begin position="65"/>
        <end position="163"/>
    </location>
</feature>
<keyword evidence="14" id="KW-1185">Reference proteome</keyword>
<proteinExistence type="inferred from homology"/>
<keyword evidence="4 8" id="KW-0812">Transmembrane</keyword>
<dbReference type="Pfam" id="PF07715">
    <property type="entry name" value="Plug"/>
    <property type="match status" value="1"/>
</dbReference>
<name>A0ABT5KX65_9ALTE</name>
<dbReference type="InterPro" id="IPR039426">
    <property type="entry name" value="TonB-dep_rcpt-like"/>
</dbReference>
<gene>
    <name evidence="13" type="ORF">OIK42_01170</name>
</gene>
<evidence type="ECO:0000256" key="4">
    <source>
        <dbReference type="ARBA" id="ARBA00022692"/>
    </source>
</evidence>
<dbReference type="Gene3D" id="2.40.170.20">
    <property type="entry name" value="TonB-dependent receptor, beta-barrel domain"/>
    <property type="match status" value="1"/>
</dbReference>
<dbReference type="InterPro" id="IPR000531">
    <property type="entry name" value="Beta-barrel_TonB"/>
</dbReference>
<evidence type="ECO:0000259" key="12">
    <source>
        <dbReference type="Pfam" id="PF07715"/>
    </source>
</evidence>
<dbReference type="Gene3D" id="2.170.130.10">
    <property type="entry name" value="TonB-dependent receptor, plug domain"/>
    <property type="match status" value="1"/>
</dbReference>
<dbReference type="SUPFAM" id="SSF56935">
    <property type="entry name" value="Porins"/>
    <property type="match status" value="1"/>
</dbReference>
<comment type="caution">
    <text evidence="13">The sequence shown here is derived from an EMBL/GenBank/DDBJ whole genome shotgun (WGS) entry which is preliminary data.</text>
</comment>
<evidence type="ECO:0000313" key="13">
    <source>
        <dbReference type="EMBL" id="MDC8829360.1"/>
    </source>
</evidence>
<dbReference type="EMBL" id="JAQQXP010000001">
    <property type="protein sequence ID" value="MDC8829360.1"/>
    <property type="molecule type" value="Genomic_DNA"/>
</dbReference>
<dbReference type="PANTHER" id="PTHR40980:SF3">
    <property type="entry name" value="TONB-DEPENDENT RECEPTOR-LIKE BETA-BARREL DOMAIN-CONTAINING PROTEIN"/>
    <property type="match status" value="1"/>
</dbReference>
<evidence type="ECO:0000259" key="11">
    <source>
        <dbReference type="Pfam" id="PF00593"/>
    </source>
</evidence>
<keyword evidence="13" id="KW-0675">Receptor</keyword>
<comment type="similarity">
    <text evidence="8 9">Belongs to the TonB-dependent receptor family.</text>
</comment>
<evidence type="ECO:0000256" key="8">
    <source>
        <dbReference type="PROSITE-ProRule" id="PRU01360"/>
    </source>
</evidence>